<proteinExistence type="inferred from homology"/>
<comment type="similarity">
    <text evidence="1">Belongs to the universal ribosomal protein uL5 family.</text>
</comment>
<dbReference type="EMBL" id="JADGJH010000829">
    <property type="protein sequence ID" value="KAJ3122177.1"/>
    <property type="molecule type" value="Genomic_DNA"/>
</dbReference>
<evidence type="ECO:0000256" key="2">
    <source>
        <dbReference type="ARBA" id="ARBA00022980"/>
    </source>
</evidence>
<dbReference type="InterPro" id="IPR031309">
    <property type="entry name" value="Ribosomal_uL5_C"/>
</dbReference>
<evidence type="ECO:0000259" key="4">
    <source>
        <dbReference type="Pfam" id="PF00673"/>
    </source>
</evidence>
<dbReference type="GO" id="GO:0006412">
    <property type="term" value="P:translation"/>
    <property type="evidence" value="ECO:0007669"/>
    <property type="project" value="InterPro"/>
</dbReference>
<dbReference type="InterPro" id="IPR002132">
    <property type="entry name" value="Ribosomal_uL5"/>
</dbReference>
<keyword evidence="6" id="KW-1185">Reference proteome</keyword>
<dbReference type="GO" id="GO:0005840">
    <property type="term" value="C:ribosome"/>
    <property type="evidence" value="ECO:0007669"/>
    <property type="project" value="UniProtKB-KW"/>
</dbReference>
<protein>
    <recommendedName>
        <fullName evidence="4">Large ribosomal subunit protein uL5 C-terminal domain-containing protein</fullName>
    </recommendedName>
</protein>
<dbReference type="PANTHER" id="PTHR11994">
    <property type="entry name" value="60S RIBOSOMAL PROTEIN L11-RELATED"/>
    <property type="match status" value="1"/>
</dbReference>
<gene>
    <name evidence="5" type="ORF">HK100_012088</name>
</gene>
<keyword evidence="2" id="KW-0689">Ribosomal protein</keyword>
<dbReference type="SUPFAM" id="SSF55282">
    <property type="entry name" value="RL5-like"/>
    <property type="match status" value="1"/>
</dbReference>
<dbReference type="Proteomes" id="UP001211907">
    <property type="component" value="Unassembled WGS sequence"/>
</dbReference>
<dbReference type="GO" id="GO:1990904">
    <property type="term" value="C:ribonucleoprotein complex"/>
    <property type="evidence" value="ECO:0007669"/>
    <property type="project" value="UniProtKB-KW"/>
</dbReference>
<evidence type="ECO:0000313" key="6">
    <source>
        <dbReference type="Proteomes" id="UP001211907"/>
    </source>
</evidence>
<dbReference type="InterPro" id="IPR022803">
    <property type="entry name" value="Ribosomal_uL5_dom_sf"/>
</dbReference>
<feature type="domain" description="Large ribosomal subunit protein uL5 C-terminal" evidence="4">
    <location>
        <begin position="110"/>
        <end position="210"/>
    </location>
</feature>
<keyword evidence="3" id="KW-0687">Ribonucleoprotein</keyword>
<name>A0AAD5T0W0_9FUNG</name>
<dbReference type="Pfam" id="PF00673">
    <property type="entry name" value="Ribosomal_L5_C"/>
    <property type="match status" value="1"/>
</dbReference>
<sequence length="255" mass="28488">MSSSGRLRRRLVNIIDYSTITETQYNRIERLKTKAVRELQRGFDKNFSPRADHLPAIRKVVLKIWDEKAVNNKQILLPALLSLEAITGAPAQPLLATLKDTSKVIRVGMPLGAQVTLNPPQAHEFLDKCTQTLLPRLREWPGLSPFCSKKGKSVGILGFKIPVGSVGAFPDIEPHFDLYPMLYEIHVEIHTTAGTDKAAAALLSGFQMPFRERSEVVQEIKANEATRNANKVSDPFAKYKKKEVDVTKSVTKSRS</sequence>
<dbReference type="Gene3D" id="3.30.1440.10">
    <property type="match status" value="1"/>
</dbReference>
<accession>A0AAD5T0W0</accession>
<evidence type="ECO:0000256" key="3">
    <source>
        <dbReference type="ARBA" id="ARBA00023274"/>
    </source>
</evidence>
<comment type="caution">
    <text evidence="5">The sequence shown here is derived from an EMBL/GenBank/DDBJ whole genome shotgun (WGS) entry which is preliminary data.</text>
</comment>
<dbReference type="AlphaFoldDB" id="A0AAD5T0W0"/>
<reference evidence="5" key="1">
    <citation type="submission" date="2020-05" db="EMBL/GenBank/DDBJ databases">
        <title>Phylogenomic resolution of chytrid fungi.</title>
        <authorList>
            <person name="Stajich J.E."/>
            <person name="Amses K."/>
            <person name="Simmons R."/>
            <person name="Seto K."/>
            <person name="Myers J."/>
            <person name="Bonds A."/>
            <person name="Quandt C.A."/>
            <person name="Barry K."/>
            <person name="Liu P."/>
            <person name="Grigoriev I."/>
            <person name="Longcore J.E."/>
            <person name="James T.Y."/>
        </authorList>
    </citation>
    <scope>NUCLEOTIDE SEQUENCE</scope>
    <source>
        <strain evidence="5">JEL0513</strain>
    </source>
</reference>
<dbReference type="GO" id="GO:0003735">
    <property type="term" value="F:structural constituent of ribosome"/>
    <property type="evidence" value="ECO:0007669"/>
    <property type="project" value="InterPro"/>
</dbReference>
<evidence type="ECO:0000313" key="5">
    <source>
        <dbReference type="EMBL" id="KAJ3122177.1"/>
    </source>
</evidence>
<organism evidence="5 6">
    <name type="scientific">Physocladia obscura</name>
    <dbReference type="NCBI Taxonomy" id="109957"/>
    <lineage>
        <taxon>Eukaryota</taxon>
        <taxon>Fungi</taxon>
        <taxon>Fungi incertae sedis</taxon>
        <taxon>Chytridiomycota</taxon>
        <taxon>Chytridiomycota incertae sedis</taxon>
        <taxon>Chytridiomycetes</taxon>
        <taxon>Chytridiales</taxon>
        <taxon>Chytriomycetaceae</taxon>
        <taxon>Physocladia</taxon>
    </lineage>
</organism>
<evidence type="ECO:0000256" key="1">
    <source>
        <dbReference type="ARBA" id="ARBA00008553"/>
    </source>
</evidence>